<keyword evidence="2" id="KW-1185">Reference proteome</keyword>
<accession>A0ABX1FYT8</accession>
<reference evidence="1 2" key="1">
    <citation type="submission" date="2019-08" db="EMBL/GenBank/DDBJ databases">
        <title>Lentzea from Indian Himalayas.</title>
        <authorList>
            <person name="Mandal S."/>
            <person name="Mallick Gupta A."/>
            <person name="Maiti P.K."/>
            <person name="Sarkar J."/>
            <person name="Mandal S."/>
        </authorList>
    </citation>
    <scope>NUCLEOTIDE SEQUENCE [LARGE SCALE GENOMIC DNA]</scope>
    <source>
        <strain evidence="1 2">PSKA42</strain>
    </source>
</reference>
<sequence>MRRRRRARPDVVVVDGSGASRGLALCSALGRNGMRAEPVSALDMAAHPSACVLLLMPVDSLPDAGHHVLSAVAGLRDRHWGRFVVAWHVPHAARIRVAAAVGNGAALLLGTSWQRELVRHATPFDAVRCRDRQVRALLSARRVGGKSVRRFCDDLAALDPLAVHDITAQVADLGEETRLCWPPPESITQAVLLRTGGAA</sequence>
<comment type="caution">
    <text evidence="1">The sequence shown here is derived from an EMBL/GenBank/DDBJ whole genome shotgun (WGS) entry which is preliminary data.</text>
</comment>
<proteinExistence type="predicted"/>
<dbReference type="RefSeq" id="WP_167980404.1">
    <property type="nucleotide sequence ID" value="NZ_VSRL01000437.1"/>
</dbReference>
<evidence type="ECO:0000313" key="2">
    <source>
        <dbReference type="Proteomes" id="UP001515943"/>
    </source>
</evidence>
<organism evidence="1 2">
    <name type="scientific">Lentzea indica</name>
    <dbReference type="NCBI Taxonomy" id="2604800"/>
    <lineage>
        <taxon>Bacteria</taxon>
        <taxon>Bacillati</taxon>
        <taxon>Actinomycetota</taxon>
        <taxon>Actinomycetes</taxon>
        <taxon>Pseudonocardiales</taxon>
        <taxon>Pseudonocardiaceae</taxon>
        <taxon>Lentzea</taxon>
    </lineage>
</organism>
<name>A0ABX1FYT8_9PSEU</name>
<dbReference type="Proteomes" id="UP001515943">
    <property type="component" value="Unassembled WGS sequence"/>
</dbReference>
<dbReference type="EMBL" id="VSRL01000437">
    <property type="protein sequence ID" value="NKE63837.1"/>
    <property type="molecule type" value="Genomic_DNA"/>
</dbReference>
<gene>
    <name evidence="1" type="ORF">FXN61_46910</name>
</gene>
<evidence type="ECO:0000313" key="1">
    <source>
        <dbReference type="EMBL" id="NKE63837.1"/>
    </source>
</evidence>
<protein>
    <submittedName>
        <fullName evidence="1">Uncharacterized protein</fullName>
    </submittedName>
</protein>